<gene>
    <name evidence="1" type="ORF">G7Y89_g4352</name>
</gene>
<name>A0A8H4W4S6_9HELO</name>
<dbReference type="OrthoDB" id="3598674at2759"/>
<organism evidence="1 2">
    <name type="scientific">Cudoniella acicularis</name>
    <dbReference type="NCBI Taxonomy" id="354080"/>
    <lineage>
        <taxon>Eukaryota</taxon>
        <taxon>Fungi</taxon>
        <taxon>Dikarya</taxon>
        <taxon>Ascomycota</taxon>
        <taxon>Pezizomycotina</taxon>
        <taxon>Leotiomycetes</taxon>
        <taxon>Helotiales</taxon>
        <taxon>Tricladiaceae</taxon>
        <taxon>Cudoniella</taxon>
    </lineage>
</organism>
<accession>A0A8H4W4S6</accession>
<evidence type="ECO:0000313" key="2">
    <source>
        <dbReference type="Proteomes" id="UP000566819"/>
    </source>
</evidence>
<proteinExistence type="predicted"/>
<dbReference type="EMBL" id="JAAMPI010000234">
    <property type="protein sequence ID" value="KAF4633762.1"/>
    <property type="molecule type" value="Genomic_DNA"/>
</dbReference>
<keyword evidence="2" id="KW-1185">Reference proteome</keyword>
<sequence length="140" mass="15886">MITNQVTRHLIWGRDTEEDFDEWRSLAIKLAPGPTYRGYVTVQEMDLQPGTPSKLCKSVQEVYREVAIKEIERTDSLEILSAVQHDPSLLDIDTTFPSWAPRWKKCIDSSALGRVDSSHIASANKKHVITPILDLDILKV</sequence>
<dbReference type="AlphaFoldDB" id="A0A8H4W4S6"/>
<comment type="caution">
    <text evidence="1">The sequence shown here is derived from an EMBL/GenBank/DDBJ whole genome shotgun (WGS) entry which is preliminary data.</text>
</comment>
<protein>
    <submittedName>
        <fullName evidence="1">Uncharacterized protein</fullName>
    </submittedName>
</protein>
<dbReference type="Proteomes" id="UP000566819">
    <property type="component" value="Unassembled WGS sequence"/>
</dbReference>
<reference evidence="1 2" key="1">
    <citation type="submission" date="2020-03" db="EMBL/GenBank/DDBJ databases">
        <title>Draft Genome Sequence of Cudoniella acicularis.</title>
        <authorList>
            <person name="Buettner E."/>
            <person name="Kellner H."/>
        </authorList>
    </citation>
    <scope>NUCLEOTIDE SEQUENCE [LARGE SCALE GENOMIC DNA]</scope>
    <source>
        <strain evidence="1 2">DSM 108380</strain>
    </source>
</reference>
<evidence type="ECO:0000313" key="1">
    <source>
        <dbReference type="EMBL" id="KAF4633762.1"/>
    </source>
</evidence>